<feature type="compositionally biased region" description="Low complexity" evidence="13">
    <location>
        <begin position="555"/>
        <end position="604"/>
    </location>
</feature>
<dbReference type="InterPro" id="IPR008271">
    <property type="entry name" value="Ser/Thr_kinase_AS"/>
</dbReference>
<feature type="region of interest" description="Disordered" evidence="13">
    <location>
        <begin position="214"/>
        <end position="262"/>
    </location>
</feature>
<dbReference type="GO" id="GO:0004674">
    <property type="term" value="F:protein serine/threonine kinase activity"/>
    <property type="evidence" value="ECO:0007669"/>
    <property type="project" value="UniProtKB-KW"/>
</dbReference>
<feature type="compositionally biased region" description="Basic residues" evidence="13">
    <location>
        <begin position="228"/>
        <end position="248"/>
    </location>
</feature>
<evidence type="ECO:0000256" key="11">
    <source>
        <dbReference type="ARBA" id="ARBA00051680"/>
    </source>
</evidence>
<dbReference type="FunFam" id="3.30.200.20:FF:000127">
    <property type="entry name" value="Putative dual specificity tyrosine-phosphorylation-regulated kinase 2"/>
    <property type="match status" value="1"/>
</dbReference>
<evidence type="ECO:0000259" key="14">
    <source>
        <dbReference type="PROSITE" id="PS50011"/>
    </source>
</evidence>
<feature type="compositionally biased region" description="Low complexity" evidence="13">
    <location>
        <begin position="1050"/>
        <end position="1084"/>
    </location>
</feature>
<feature type="compositionally biased region" description="Low complexity" evidence="13">
    <location>
        <begin position="214"/>
        <end position="227"/>
    </location>
</feature>
<evidence type="ECO:0000256" key="9">
    <source>
        <dbReference type="ARBA" id="ARBA00049003"/>
    </source>
</evidence>
<feature type="compositionally biased region" description="Basic residues" evidence="13">
    <location>
        <begin position="413"/>
        <end position="429"/>
    </location>
</feature>
<dbReference type="GO" id="GO:0005634">
    <property type="term" value="C:nucleus"/>
    <property type="evidence" value="ECO:0007669"/>
    <property type="project" value="TreeGrafter"/>
</dbReference>
<reference evidence="15 17" key="1">
    <citation type="journal article" date="2010" name="BMC Genomics">
        <title>Combination of measures distinguishes pre-miRNAs from other stem-loops in the genome of the newly sequenced Anopheles darlingi.</title>
        <authorList>
            <person name="Mendes N.D."/>
            <person name="Freitas A.T."/>
            <person name="Vasconcelos A.T."/>
            <person name="Sagot M.F."/>
        </authorList>
    </citation>
    <scope>NUCLEOTIDE SEQUENCE</scope>
</reference>
<evidence type="ECO:0000256" key="12">
    <source>
        <dbReference type="PROSITE-ProRule" id="PRU10141"/>
    </source>
</evidence>
<dbReference type="EnsemblMetazoa" id="ADAC002035-RA">
    <property type="protein sequence ID" value="ADAC002035-PA"/>
    <property type="gene ID" value="ADAC002035"/>
</dbReference>
<evidence type="ECO:0000313" key="17">
    <source>
        <dbReference type="Proteomes" id="UP000000673"/>
    </source>
</evidence>
<dbReference type="SMART" id="SM00220">
    <property type="entry name" value="S_TKc"/>
    <property type="match status" value="1"/>
</dbReference>
<feature type="region of interest" description="Disordered" evidence="13">
    <location>
        <begin position="1050"/>
        <end position="1096"/>
    </location>
</feature>
<feature type="domain" description="Protein kinase" evidence="14">
    <location>
        <begin position="684"/>
        <end position="999"/>
    </location>
</feature>
<dbReference type="AlphaFoldDB" id="W5JTV6"/>
<protein>
    <recommendedName>
        <fullName evidence="2">dual-specificity kinase</fullName>
        <ecNumber evidence="2">2.7.12.1</ecNumber>
    </recommendedName>
</protein>
<feature type="compositionally biased region" description="Low complexity" evidence="13">
    <location>
        <begin position="507"/>
        <end position="520"/>
    </location>
</feature>
<dbReference type="InterPro" id="IPR042521">
    <property type="entry name" value="DYRK"/>
</dbReference>
<evidence type="ECO:0000256" key="5">
    <source>
        <dbReference type="ARBA" id="ARBA00022679"/>
    </source>
</evidence>
<feature type="region of interest" description="Disordered" evidence="13">
    <location>
        <begin position="283"/>
        <end position="375"/>
    </location>
</feature>
<dbReference type="Gene3D" id="3.30.200.20">
    <property type="entry name" value="Phosphorylase Kinase, domain 1"/>
    <property type="match status" value="1"/>
</dbReference>
<dbReference type="VEuPathDB" id="VectorBase:ADAR2_002928"/>
<name>W5JTV6_ANODA</name>
<dbReference type="PROSITE" id="PS00108">
    <property type="entry name" value="PROTEIN_KINASE_ST"/>
    <property type="match status" value="1"/>
</dbReference>
<evidence type="ECO:0000256" key="4">
    <source>
        <dbReference type="ARBA" id="ARBA00022553"/>
    </source>
</evidence>
<keyword evidence="3" id="KW-0723">Serine/threonine-protein kinase</keyword>
<dbReference type="PANTHER" id="PTHR24058:SF112">
    <property type="entry name" value="DUAL SPECIFICITY TYROSINE-PHOSPHORYLATION-REGULATED KINASE 3 HOMOLOG-RELATED"/>
    <property type="match status" value="1"/>
</dbReference>
<feature type="compositionally biased region" description="Low complexity" evidence="13">
    <location>
        <begin position="394"/>
        <end position="412"/>
    </location>
</feature>
<organism evidence="15">
    <name type="scientific">Anopheles darlingi</name>
    <name type="common">Mosquito</name>
    <dbReference type="NCBI Taxonomy" id="43151"/>
    <lineage>
        <taxon>Eukaryota</taxon>
        <taxon>Metazoa</taxon>
        <taxon>Ecdysozoa</taxon>
        <taxon>Arthropoda</taxon>
        <taxon>Hexapoda</taxon>
        <taxon>Insecta</taxon>
        <taxon>Pterygota</taxon>
        <taxon>Neoptera</taxon>
        <taxon>Endopterygota</taxon>
        <taxon>Diptera</taxon>
        <taxon>Nematocera</taxon>
        <taxon>Culicoidea</taxon>
        <taxon>Culicidae</taxon>
        <taxon>Anophelinae</taxon>
        <taxon>Anopheles</taxon>
    </lineage>
</organism>
<feature type="region of interest" description="Disordered" evidence="13">
    <location>
        <begin position="555"/>
        <end position="614"/>
    </location>
</feature>
<dbReference type="Proteomes" id="UP000000673">
    <property type="component" value="Unassembled WGS sequence"/>
</dbReference>
<feature type="region of interest" description="Disordered" evidence="13">
    <location>
        <begin position="499"/>
        <end position="520"/>
    </location>
</feature>
<reference evidence="15" key="2">
    <citation type="submission" date="2010-05" db="EMBL/GenBank/DDBJ databases">
        <authorList>
            <person name="Almeida L.G."/>
            <person name="Nicolas M.F."/>
            <person name="Souza R.C."/>
            <person name="Vasconcelos A.T.R."/>
        </authorList>
    </citation>
    <scope>NUCLEOTIDE SEQUENCE</scope>
</reference>
<feature type="compositionally biased region" description="Polar residues" evidence="13">
    <location>
        <begin position="1087"/>
        <end position="1096"/>
    </location>
</feature>
<dbReference type="OMA" id="CKVTRIG"/>
<keyword evidence="4" id="KW-0597">Phosphoprotein</keyword>
<evidence type="ECO:0000256" key="2">
    <source>
        <dbReference type="ARBA" id="ARBA00013203"/>
    </source>
</evidence>
<dbReference type="PROSITE" id="PS50011">
    <property type="entry name" value="PROTEIN_KINASE_DOM"/>
    <property type="match status" value="1"/>
</dbReference>
<dbReference type="Gene3D" id="1.10.510.10">
    <property type="entry name" value="Transferase(Phosphotransferase) domain 1"/>
    <property type="match status" value="1"/>
</dbReference>
<evidence type="ECO:0000256" key="3">
    <source>
        <dbReference type="ARBA" id="ARBA00022527"/>
    </source>
</evidence>
<keyword evidence="6 12" id="KW-0547">Nucleotide-binding</keyword>
<dbReference type="FunFam" id="1.10.510.10:FF:000112">
    <property type="entry name" value="Putative dual specificity tyrosine-phosphorylation-regulated kinase 2"/>
    <property type="match status" value="1"/>
</dbReference>
<evidence type="ECO:0000256" key="7">
    <source>
        <dbReference type="ARBA" id="ARBA00022777"/>
    </source>
</evidence>
<feature type="compositionally biased region" description="Low complexity" evidence="13">
    <location>
        <begin position="286"/>
        <end position="309"/>
    </location>
</feature>
<evidence type="ECO:0000256" key="1">
    <source>
        <dbReference type="ARBA" id="ARBA00008867"/>
    </source>
</evidence>
<comment type="catalytic activity">
    <reaction evidence="11">
        <text>L-tyrosyl-[protein] + ATP = O-phospho-L-tyrosyl-[protein] + ADP + H(+)</text>
        <dbReference type="Rhea" id="RHEA:10596"/>
        <dbReference type="Rhea" id="RHEA-COMP:10136"/>
        <dbReference type="Rhea" id="RHEA-COMP:20101"/>
        <dbReference type="ChEBI" id="CHEBI:15378"/>
        <dbReference type="ChEBI" id="CHEBI:30616"/>
        <dbReference type="ChEBI" id="CHEBI:46858"/>
        <dbReference type="ChEBI" id="CHEBI:61978"/>
        <dbReference type="ChEBI" id="CHEBI:456216"/>
        <dbReference type="EC" id="2.7.12.1"/>
    </reaction>
</comment>
<reference evidence="15" key="3">
    <citation type="journal article" date="2013" name="Nucleic Acids Res.">
        <title>The genome of Anopheles darlingi, the main neotropical malaria vector.</title>
        <authorList>
            <person name="Marinotti O."/>
            <person name="Cerqueira G.C."/>
            <person name="de Almeida L.G."/>
            <person name="Ferro M.I."/>
            <person name="Loreto E.L."/>
            <person name="Zaha A."/>
            <person name="Teixeira S.M."/>
            <person name="Wespiser A.R."/>
            <person name="Almeida E Silva A."/>
            <person name="Schlindwein A.D."/>
            <person name="Pacheco A.C."/>
            <person name="Silva A.L."/>
            <person name="Graveley B.R."/>
            <person name="Walenz B.P."/>
            <person name="Lima Bde A."/>
            <person name="Ribeiro C.A."/>
            <person name="Nunes-Silva C.G."/>
            <person name="de Carvalho C.R."/>
            <person name="Soares C.M."/>
            <person name="de Menezes C.B."/>
            <person name="Matiolli C."/>
            <person name="Caffrey D."/>
            <person name="Araujo D.A."/>
            <person name="de Oliveira D.M."/>
            <person name="Golenbock D."/>
            <person name="Grisard E.C."/>
            <person name="Fantinatti-Garboggini F."/>
            <person name="de Carvalho F.M."/>
            <person name="Barcellos F.G."/>
            <person name="Prosdocimi F."/>
            <person name="May G."/>
            <person name="Azevedo Junior G.M."/>
            <person name="Guimaraes G.M."/>
            <person name="Goldman G.H."/>
            <person name="Padilha I.Q."/>
            <person name="Batista Jda S."/>
            <person name="Ferro J.A."/>
            <person name="Ribeiro J.M."/>
            <person name="Fietto J.L."/>
            <person name="Dabbas K.M."/>
            <person name="Cerdeira L."/>
            <person name="Agnez-Lima L.F."/>
            <person name="Brocchi M."/>
            <person name="de Carvalho M.O."/>
            <person name="Teixeira Mde M."/>
            <person name="Diniz Maia Mde M."/>
            <person name="Goldman M.H."/>
            <person name="Cruz Schneider M.P."/>
            <person name="Felipe M.S."/>
            <person name="Hungria M."/>
            <person name="Nicolas M.F."/>
            <person name="Pereira M."/>
            <person name="Montes M.A."/>
            <person name="Cantao M.E."/>
            <person name="Vincentz M."/>
            <person name="Rafael M.S."/>
            <person name="Silverman N."/>
            <person name="Stoco P.H."/>
            <person name="Souza R.C."/>
            <person name="Vicentini R."/>
            <person name="Gazzinelli R.T."/>
            <person name="Neves Rde O."/>
            <person name="Silva R."/>
            <person name="Astolfi-Filho S."/>
            <person name="Maciel T.E."/>
            <person name="Urmenyi T.P."/>
            <person name="Tadei W.P."/>
            <person name="Camargo E.P."/>
            <person name="de Vasconcelos A.T."/>
        </authorList>
    </citation>
    <scope>NUCLEOTIDE SEQUENCE</scope>
</reference>
<dbReference type="InterPro" id="IPR000719">
    <property type="entry name" value="Prot_kinase_dom"/>
</dbReference>
<dbReference type="EC" id="2.7.12.1" evidence="2"/>
<dbReference type="VEuPathDB" id="VectorBase:ADAC002035"/>
<keyword evidence="8 12" id="KW-0067">ATP-binding</keyword>
<gene>
    <name evidence="15" type="ORF">AND_002035</name>
</gene>
<dbReference type="SUPFAM" id="SSF56112">
    <property type="entry name" value="Protein kinase-like (PK-like)"/>
    <property type="match status" value="1"/>
</dbReference>
<dbReference type="GO" id="GO:0005737">
    <property type="term" value="C:cytoplasm"/>
    <property type="evidence" value="ECO:0007669"/>
    <property type="project" value="TreeGrafter"/>
</dbReference>
<feature type="compositionally biased region" description="Low complexity" evidence="13">
    <location>
        <begin position="343"/>
        <end position="367"/>
    </location>
</feature>
<evidence type="ECO:0000313" key="16">
    <source>
        <dbReference type="EnsemblMetazoa" id="ADAC002035-PA"/>
    </source>
</evidence>
<dbReference type="Pfam" id="PF00069">
    <property type="entry name" value="Pkinase"/>
    <property type="match status" value="1"/>
</dbReference>
<evidence type="ECO:0000256" key="13">
    <source>
        <dbReference type="SAM" id="MobiDB-lite"/>
    </source>
</evidence>
<dbReference type="HOGENOM" id="CLU_279017_0_0_1"/>
<dbReference type="GO" id="GO:0005856">
    <property type="term" value="C:cytoskeleton"/>
    <property type="evidence" value="ECO:0007669"/>
    <property type="project" value="TreeGrafter"/>
</dbReference>
<comment type="similarity">
    <text evidence="1">Belongs to the protein kinase superfamily. CMGC Ser/Thr protein kinase family. MNB/DYRK subfamily.</text>
</comment>
<dbReference type="InterPro" id="IPR011009">
    <property type="entry name" value="Kinase-like_dom_sf"/>
</dbReference>
<feature type="compositionally biased region" description="Low complexity" evidence="13">
    <location>
        <begin position="433"/>
        <end position="452"/>
    </location>
</feature>
<keyword evidence="17" id="KW-1185">Reference proteome</keyword>
<accession>W5JTV6</accession>
<reference evidence="16" key="4">
    <citation type="submission" date="2015-06" db="UniProtKB">
        <authorList>
            <consortium name="EnsemblMetazoa"/>
        </authorList>
    </citation>
    <scope>IDENTIFICATION</scope>
</reference>
<dbReference type="InterPro" id="IPR017441">
    <property type="entry name" value="Protein_kinase_ATP_BS"/>
</dbReference>
<dbReference type="EMBL" id="ADMH02000501">
    <property type="protein sequence ID" value="ETN66184.1"/>
    <property type="molecule type" value="Genomic_DNA"/>
</dbReference>
<dbReference type="STRING" id="43151.W5JTV6"/>
<evidence type="ECO:0000313" key="15">
    <source>
        <dbReference type="EMBL" id="ETN66184.1"/>
    </source>
</evidence>
<evidence type="ECO:0000256" key="8">
    <source>
        <dbReference type="ARBA" id="ARBA00022840"/>
    </source>
</evidence>
<keyword evidence="7" id="KW-0418">Kinase</keyword>
<evidence type="ECO:0000256" key="6">
    <source>
        <dbReference type="ARBA" id="ARBA00022741"/>
    </source>
</evidence>
<dbReference type="eggNOG" id="KOG0667">
    <property type="taxonomic scope" value="Eukaryota"/>
</dbReference>
<dbReference type="PANTHER" id="PTHR24058">
    <property type="entry name" value="DUAL SPECIFICITY PROTEIN KINASE"/>
    <property type="match status" value="1"/>
</dbReference>
<keyword evidence="5" id="KW-0808">Transferase</keyword>
<dbReference type="GO" id="GO:0004712">
    <property type="term" value="F:protein serine/threonine/tyrosine kinase activity"/>
    <property type="evidence" value="ECO:0007669"/>
    <property type="project" value="UniProtKB-EC"/>
</dbReference>
<comment type="catalytic activity">
    <reaction evidence="9">
        <text>L-seryl-[protein] + ATP = O-phospho-L-seryl-[protein] + ADP + H(+)</text>
        <dbReference type="Rhea" id="RHEA:17989"/>
        <dbReference type="Rhea" id="RHEA-COMP:9863"/>
        <dbReference type="Rhea" id="RHEA-COMP:11604"/>
        <dbReference type="ChEBI" id="CHEBI:15378"/>
        <dbReference type="ChEBI" id="CHEBI:29999"/>
        <dbReference type="ChEBI" id="CHEBI:30616"/>
        <dbReference type="ChEBI" id="CHEBI:83421"/>
        <dbReference type="ChEBI" id="CHEBI:456216"/>
        <dbReference type="EC" id="2.7.12.1"/>
    </reaction>
</comment>
<evidence type="ECO:0000256" key="10">
    <source>
        <dbReference type="ARBA" id="ARBA00049308"/>
    </source>
</evidence>
<feature type="region of interest" description="Disordered" evidence="13">
    <location>
        <begin position="391"/>
        <end position="453"/>
    </location>
</feature>
<comment type="catalytic activity">
    <reaction evidence="10">
        <text>L-threonyl-[protein] + ATP = O-phospho-L-threonyl-[protein] + ADP + H(+)</text>
        <dbReference type="Rhea" id="RHEA:46608"/>
        <dbReference type="Rhea" id="RHEA-COMP:11060"/>
        <dbReference type="Rhea" id="RHEA-COMP:11605"/>
        <dbReference type="ChEBI" id="CHEBI:15378"/>
        <dbReference type="ChEBI" id="CHEBI:30013"/>
        <dbReference type="ChEBI" id="CHEBI:30616"/>
        <dbReference type="ChEBI" id="CHEBI:61977"/>
        <dbReference type="ChEBI" id="CHEBI:456216"/>
        <dbReference type="EC" id="2.7.12.1"/>
    </reaction>
</comment>
<proteinExistence type="inferred from homology"/>
<dbReference type="Gene3D" id="3.30.10.30">
    <property type="entry name" value="DYRK"/>
    <property type="match status" value="1"/>
</dbReference>
<dbReference type="GO" id="GO:0005524">
    <property type="term" value="F:ATP binding"/>
    <property type="evidence" value="ECO:0007669"/>
    <property type="project" value="UniProtKB-UniRule"/>
</dbReference>
<feature type="compositionally biased region" description="Polar residues" evidence="13">
    <location>
        <begin position="251"/>
        <end position="262"/>
    </location>
</feature>
<feature type="region of interest" description="Disordered" evidence="13">
    <location>
        <begin position="166"/>
        <end position="190"/>
    </location>
</feature>
<dbReference type="InterPro" id="IPR050494">
    <property type="entry name" value="Ser_Thr_dual-spec_kinase"/>
</dbReference>
<feature type="binding site" evidence="12">
    <location>
        <position position="713"/>
    </location>
    <ligand>
        <name>ATP</name>
        <dbReference type="ChEBI" id="CHEBI:30616"/>
    </ligand>
</feature>
<dbReference type="PROSITE" id="PS00107">
    <property type="entry name" value="PROTEIN_KINASE_ATP"/>
    <property type="match status" value="1"/>
</dbReference>
<sequence>MLLASSRVLAHCDVVDMDCNAGSNGGGSTNTNGSNTNLANGGGNIFSRQLSAPVSNGGYSLLLANGLCNASSSTSSLRCDKVNGNATTLLPGNGPGAGVAGGLVSFQPPLIVPSASSLKTSSLTSSAILFGGSSGNLSNKGTPGGASTHKWIGSLCDGATTIGYSSSSNSSFGGSSTKLNQQQQQHFQHFQQQQQQQQQQLQLLQQQQQQQQQQQLSKQHQQQQASLLHHHQPHPHSHHHHQQQHQHHSLTSGVPNSGSTSNMLDSLTFRLCDVDGAVSSTMANQNGGASTGSNGATNGAGPAAPTGGSMVVVPLAAGGSGKQGGGSTGGSERLSYSTHHHQQQQQQKLHQMHQQHSSNSSSSSNNSGAIVGSDVPINYSKMTRISKMVGLGEHQPSQQQQPQQQQQQQQQQQHHHHHQQQQQQHHHQHHDAAMQQQQQQQQLHKQQQQQQIHHLRSVVGGSSGNVAKGSDPAAGYCKVTRIGNITLLDPEDQVMMQSTHGAGAGGSVVTAGSSGSSSGVITKKDEVSLTKVAKMGHAGSTAMDQKVTDLQQHFLQQHQHHLQQQQQQQQQQHAGPGQQQLVVATSQQQQKQQQQQQQEQNAAGGAAGGDSDEIGMTESLTPFEVLRLYMDKLTQYEHHEICNYPRIYFIGANAKKRRGASNSDYDNEQGSYIHIAHDHIAYRYEVLKIIGKGSFGQVVKAYDHRIYKHVALKMIRNEQRFHRQAQEEIRILKHLRAQDRYNAMNIIHMYDSFVFRNHMCITFELLYINLYELIKKNKFKGFSMQLVRKFTHSLLKCLDALYKNKIIHCDMKPENILLKQQGRSGIKVIDFGSSCFENERVYTYIQSRFYRAPEVILGAKYDMAIDMWSLGCIVAELYTGSALLPGEDEYDQMACIIELLGMPPLKLLDNARSASRYFSHDREDRMPHYCSVNFRSDGREDIQGSYSRRGRYRGAPGTRDLAKVLNYCDELFLDFVRHCLRWDPKRRMTPQEALSHSWFHRVLPQSPQVMKIGSGTASKSTTTAVPVTAVASGQVVAAAAAAAAAVAAGSSRAPGRSLNRSPSSISNQSSVTMTTTSSSSNTASIGGKQQQQHIASSMVSGGGGILMDGSMMGAGVMGEAGVSTGGIPMGS</sequence>
<feature type="compositionally biased region" description="Gly residues" evidence="13">
    <location>
        <begin position="318"/>
        <end position="329"/>
    </location>
</feature>